<dbReference type="OrthoDB" id="7863142at2"/>
<evidence type="ECO:0000259" key="1">
    <source>
        <dbReference type="Pfam" id="PF21834"/>
    </source>
</evidence>
<proteinExistence type="predicted"/>
<sequence>MPKYRFMTDDGDTLDLNPDWLDFPDDKAAIREAQRALADMARDSLPDGPHRVMRVVVEVVGGGVVYQASLEFNGEASSDMRAKANAGFAHGNGKLT</sequence>
<dbReference type="EMBL" id="FOAN01000008">
    <property type="protein sequence ID" value="SEM20451.1"/>
    <property type="molecule type" value="Genomic_DNA"/>
</dbReference>
<reference evidence="3" key="1">
    <citation type="submission" date="2016-10" db="EMBL/GenBank/DDBJ databases">
        <authorList>
            <person name="Varghese N."/>
            <person name="Submissions S."/>
        </authorList>
    </citation>
    <scope>NUCLEOTIDE SEQUENCE [LARGE SCALE GENOMIC DNA]</scope>
    <source>
        <strain evidence="3">LMG 26383,CCUG 61248,R- 45681</strain>
    </source>
</reference>
<dbReference type="AlphaFoldDB" id="A0A1H7WG24"/>
<dbReference type="RefSeq" id="WP_091839948.1">
    <property type="nucleotide sequence ID" value="NZ_FOAN01000008.1"/>
</dbReference>
<accession>A0A1H7WG24</accession>
<organism evidence="2 3">
    <name type="scientific">Bosea lupini</name>
    <dbReference type="NCBI Taxonomy" id="1036779"/>
    <lineage>
        <taxon>Bacteria</taxon>
        <taxon>Pseudomonadati</taxon>
        <taxon>Pseudomonadota</taxon>
        <taxon>Alphaproteobacteria</taxon>
        <taxon>Hyphomicrobiales</taxon>
        <taxon>Boseaceae</taxon>
        <taxon>Bosea</taxon>
    </lineage>
</organism>
<keyword evidence="3" id="KW-1185">Reference proteome</keyword>
<evidence type="ECO:0000313" key="2">
    <source>
        <dbReference type="EMBL" id="SEM20451.1"/>
    </source>
</evidence>
<dbReference type="Proteomes" id="UP000199664">
    <property type="component" value="Unassembled WGS sequence"/>
</dbReference>
<protein>
    <recommendedName>
        <fullName evidence="1">DUF6894 domain-containing protein</fullName>
    </recommendedName>
</protein>
<name>A0A1H7WG24_9HYPH</name>
<dbReference type="Pfam" id="PF21834">
    <property type="entry name" value="DUF6894"/>
    <property type="match status" value="1"/>
</dbReference>
<gene>
    <name evidence="2" type="ORF">SAMN04515666_108159</name>
</gene>
<feature type="domain" description="DUF6894" evidence="1">
    <location>
        <begin position="4"/>
        <end position="70"/>
    </location>
</feature>
<evidence type="ECO:0000313" key="3">
    <source>
        <dbReference type="Proteomes" id="UP000199664"/>
    </source>
</evidence>
<dbReference type="InterPro" id="IPR054189">
    <property type="entry name" value="DUF6894"/>
</dbReference>